<sequence>MGILPAHRLPWFMIFVATVASAYGLAWGLLAVGISALAMLALSSFGPWDLILLLLSAGIAHSLGSSLRWAHRRARDLAKNQGLLTEALQTLTGIEERGALLQTLPRCLARLGEGGHVGVWVPQGKSFRCLNCVPPISLQEISAQGIVGRALRLGKPVYIPDVRREPDHIATPGLATLAELALPLFERGEGVAVLNLERTKPFRPEEVEGLARFADTVSLLLDRLTDLELRRLLSELAAELQEVGTLKEAAERALSLILKGLRLEAGVIWEARGARMQALGCRGVTEPNLLSALQEGLPFGKGLVWEVCRTGTPYYTQPYEEEPREVGELEAMGWSTFVAHPVVTPGAGQSRFVLVVGEKQQRSWRKAEQELLFLFCHTLGIGLERLVEKARFAGVNQLTQELLDRSSEELYQRLLQKAVDQVPGSEVGSLLVLEGGKYRFKAAVGYDLAGLGTFVASPEETLLWYGLGEEQAKQGEPRLLIAGERSIAEVSYQTAPPEVMDTAGRVREIQANLCLPMPYRGEVIAYLNLDNLHDPQAFGQDSLGAARFFAAPLATLLHESRTHQLLEQAALTDSLTGLPNRRAFDRIFLEELERAARYGHPLSLAVLDLKGFKAVNDRLGHTTGDQALIEVAETLDRERRGGDHLFRWGGDEFAAIFPHTTRAEALKVVSRYAQAIGGIRFGESSLGVNIGLATHLEDGRTPDELLIAADTRMYQAKALGVTVASLPEGA</sequence>
<dbReference type="Gene3D" id="3.30.450.40">
    <property type="match status" value="3"/>
</dbReference>
<keyword evidence="1" id="KW-0472">Membrane</keyword>
<accession>A0A399FBS7</accession>
<dbReference type="SMART" id="SM00267">
    <property type="entry name" value="GGDEF"/>
    <property type="match status" value="1"/>
</dbReference>
<dbReference type="Proteomes" id="UP000266178">
    <property type="component" value="Unassembled WGS sequence"/>
</dbReference>
<dbReference type="PANTHER" id="PTHR45138:SF9">
    <property type="entry name" value="DIGUANYLATE CYCLASE DGCM-RELATED"/>
    <property type="match status" value="1"/>
</dbReference>
<dbReference type="Pfam" id="PF13185">
    <property type="entry name" value="GAF_2"/>
    <property type="match status" value="2"/>
</dbReference>
<dbReference type="GO" id="GO:1902201">
    <property type="term" value="P:negative regulation of bacterial-type flagellum-dependent cell motility"/>
    <property type="evidence" value="ECO:0007669"/>
    <property type="project" value="TreeGrafter"/>
</dbReference>
<dbReference type="Gene3D" id="3.30.70.270">
    <property type="match status" value="1"/>
</dbReference>
<evidence type="ECO:0000259" key="2">
    <source>
        <dbReference type="PROSITE" id="PS50887"/>
    </source>
</evidence>
<dbReference type="InterPro" id="IPR029016">
    <property type="entry name" value="GAF-like_dom_sf"/>
</dbReference>
<dbReference type="GO" id="GO:0043709">
    <property type="term" value="P:cell adhesion involved in single-species biofilm formation"/>
    <property type="evidence" value="ECO:0007669"/>
    <property type="project" value="TreeGrafter"/>
</dbReference>
<keyword evidence="1" id="KW-0812">Transmembrane</keyword>
<organism evidence="3 4">
    <name type="scientific">Meiothermus granaticius NBRC 107808</name>
    <dbReference type="NCBI Taxonomy" id="1227551"/>
    <lineage>
        <taxon>Bacteria</taxon>
        <taxon>Thermotogati</taxon>
        <taxon>Deinococcota</taxon>
        <taxon>Deinococci</taxon>
        <taxon>Thermales</taxon>
        <taxon>Thermaceae</taxon>
        <taxon>Meiothermus</taxon>
    </lineage>
</organism>
<evidence type="ECO:0000256" key="1">
    <source>
        <dbReference type="SAM" id="Phobius"/>
    </source>
</evidence>
<proteinExistence type="predicted"/>
<dbReference type="AlphaFoldDB" id="A0A399FBS7"/>
<dbReference type="InterPro" id="IPR000160">
    <property type="entry name" value="GGDEF_dom"/>
</dbReference>
<feature type="transmembrane region" description="Helical" evidence="1">
    <location>
        <begin position="12"/>
        <end position="38"/>
    </location>
</feature>
<evidence type="ECO:0000313" key="4">
    <source>
        <dbReference type="Proteomes" id="UP000266178"/>
    </source>
</evidence>
<dbReference type="GO" id="GO:0005886">
    <property type="term" value="C:plasma membrane"/>
    <property type="evidence" value="ECO:0007669"/>
    <property type="project" value="TreeGrafter"/>
</dbReference>
<evidence type="ECO:0000313" key="3">
    <source>
        <dbReference type="EMBL" id="RIH93125.1"/>
    </source>
</evidence>
<dbReference type="NCBIfam" id="TIGR00254">
    <property type="entry name" value="GGDEF"/>
    <property type="match status" value="1"/>
</dbReference>
<name>A0A399FBS7_9DEIN</name>
<dbReference type="GO" id="GO:0052621">
    <property type="term" value="F:diguanylate cyclase activity"/>
    <property type="evidence" value="ECO:0007669"/>
    <property type="project" value="TreeGrafter"/>
</dbReference>
<keyword evidence="1" id="KW-1133">Transmembrane helix</keyword>
<dbReference type="CDD" id="cd01949">
    <property type="entry name" value="GGDEF"/>
    <property type="match status" value="1"/>
</dbReference>
<dbReference type="SMART" id="SM00065">
    <property type="entry name" value="GAF"/>
    <property type="match status" value="2"/>
</dbReference>
<dbReference type="Pfam" id="PF00990">
    <property type="entry name" value="GGDEF"/>
    <property type="match status" value="1"/>
</dbReference>
<dbReference type="EMBL" id="QWLB01000009">
    <property type="protein sequence ID" value="RIH93125.1"/>
    <property type="molecule type" value="Genomic_DNA"/>
</dbReference>
<dbReference type="InterPro" id="IPR003018">
    <property type="entry name" value="GAF"/>
</dbReference>
<dbReference type="SUPFAM" id="SSF55073">
    <property type="entry name" value="Nucleotide cyclase"/>
    <property type="match status" value="1"/>
</dbReference>
<dbReference type="InterPro" id="IPR050469">
    <property type="entry name" value="Diguanylate_Cyclase"/>
</dbReference>
<dbReference type="InterPro" id="IPR043128">
    <property type="entry name" value="Rev_trsase/Diguanyl_cyclase"/>
</dbReference>
<dbReference type="PROSITE" id="PS50887">
    <property type="entry name" value="GGDEF"/>
    <property type="match status" value="1"/>
</dbReference>
<reference evidence="3 4" key="1">
    <citation type="submission" date="2018-08" db="EMBL/GenBank/DDBJ databases">
        <title>Meiothermus granaticius genome AF-68 sequencing project.</title>
        <authorList>
            <person name="Da Costa M.S."/>
            <person name="Albuquerque L."/>
            <person name="Raposo P."/>
            <person name="Froufe H.J.C."/>
            <person name="Barroso C.S."/>
            <person name="Egas C."/>
        </authorList>
    </citation>
    <scope>NUCLEOTIDE SEQUENCE [LARGE SCALE GENOMIC DNA]</scope>
    <source>
        <strain evidence="3 4">AF-68</strain>
    </source>
</reference>
<protein>
    <submittedName>
        <fullName evidence="3">Response regulator PleD</fullName>
    </submittedName>
</protein>
<comment type="caution">
    <text evidence="3">The sequence shown here is derived from an EMBL/GenBank/DDBJ whole genome shotgun (WGS) entry which is preliminary data.</text>
</comment>
<dbReference type="SUPFAM" id="SSF55781">
    <property type="entry name" value="GAF domain-like"/>
    <property type="match status" value="3"/>
</dbReference>
<dbReference type="InterPro" id="IPR029787">
    <property type="entry name" value="Nucleotide_cyclase"/>
</dbReference>
<dbReference type="PANTHER" id="PTHR45138">
    <property type="entry name" value="REGULATORY COMPONENTS OF SENSORY TRANSDUCTION SYSTEM"/>
    <property type="match status" value="1"/>
</dbReference>
<keyword evidence="4" id="KW-1185">Reference proteome</keyword>
<feature type="domain" description="GGDEF" evidence="2">
    <location>
        <begin position="600"/>
        <end position="729"/>
    </location>
</feature>
<gene>
    <name evidence="3" type="primary">pleD_1</name>
    <name evidence="3" type="ORF">Mgrana_00923</name>
</gene>